<evidence type="ECO:0000256" key="4">
    <source>
        <dbReference type="ARBA" id="ARBA00022544"/>
    </source>
</evidence>
<comment type="similarity">
    <text evidence="2">Belongs to the amino acid-polyamine-organocation (APC) superfamily. Spore germination protein (SGP) (TC 2.A.3.9) family.</text>
</comment>
<keyword evidence="6 8" id="KW-1133">Transmembrane helix</keyword>
<dbReference type="PANTHER" id="PTHR34975:SF2">
    <property type="entry name" value="SPORE GERMINATION PROTEIN A2"/>
    <property type="match status" value="1"/>
</dbReference>
<feature type="transmembrane region" description="Helical" evidence="8">
    <location>
        <begin position="77"/>
        <end position="98"/>
    </location>
</feature>
<evidence type="ECO:0000256" key="5">
    <source>
        <dbReference type="ARBA" id="ARBA00022692"/>
    </source>
</evidence>
<keyword evidence="3" id="KW-0813">Transport</keyword>
<evidence type="ECO:0000256" key="1">
    <source>
        <dbReference type="ARBA" id="ARBA00004141"/>
    </source>
</evidence>
<feature type="transmembrane region" description="Helical" evidence="8">
    <location>
        <begin position="220"/>
        <end position="241"/>
    </location>
</feature>
<keyword evidence="5 8" id="KW-0812">Transmembrane</keyword>
<gene>
    <name evidence="9" type="ORF">QUF89_09090</name>
</gene>
<feature type="transmembrane region" description="Helical" evidence="8">
    <location>
        <begin position="306"/>
        <end position="326"/>
    </location>
</feature>
<dbReference type="PANTHER" id="PTHR34975">
    <property type="entry name" value="SPORE GERMINATION PROTEIN A2"/>
    <property type="match status" value="1"/>
</dbReference>
<keyword evidence="4" id="KW-0309">Germination</keyword>
<dbReference type="Proteomes" id="UP001234602">
    <property type="component" value="Unassembled WGS sequence"/>
</dbReference>
<feature type="transmembrane region" description="Helical" evidence="8">
    <location>
        <begin position="190"/>
        <end position="208"/>
    </location>
</feature>
<dbReference type="KEGG" id="bsj:UP17_19050"/>
<dbReference type="GO" id="GO:0009847">
    <property type="term" value="P:spore germination"/>
    <property type="evidence" value="ECO:0007669"/>
    <property type="project" value="InterPro"/>
</dbReference>
<evidence type="ECO:0000313" key="9">
    <source>
        <dbReference type="EMBL" id="MDM5452336.1"/>
    </source>
</evidence>
<evidence type="ECO:0000256" key="2">
    <source>
        <dbReference type="ARBA" id="ARBA00007998"/>
    </source>
</evidence>
<accession>A0AAW7IKY2</accession>
<feature type="transmembrane region" description="Helical" evidence="8">
    <location>
        <begin position="36"/>
        <end position="57"/>
    </location>
</feature>
<evidence type="ECO:0000256" key="3">
    <source>
        <dbReference type="ARBA" id="ARBA00022448"/>
    </source>
</evidence>
<feature type="transmembrane region" description="Helical" evidence="8">
    <location>
        <begin position="110"/>
        <end position="130"/>
    </location>
</feature>
<feature type="transmembrane region" description="Helical" evidence="8">
    <location>
        <begin position="271"/>
        <end position="294"/>
    </location>
</feature>
<dbReference type="InterPro" id="IPR004761">
    <property type="entry name" value="Spore_GerAB"/>
</dbReference>
<evidence type="ECO:0000256" key="8">
    <source>
        <dbReference type="SAM" id="Phobius"/>
    </source>
</evidence>
<evidence type="ECO:0000256" key="6">
    <source>
        <dbReference type="ARBA" id="ARBA00022989"/>
    </source>
</evidence>
<evidence type="ECO:0000256" key="7">
    <source>
        <dbReference type="ARBA" id="ARBA00023136"/>
    </source>
</evidence>
<name>A0AAW7IKY2_9BACI</name>
<keyword evidence="7 8" id="KW-0472">Membrane</keyword>
<sequence length="372" mass="42098">MEKAKISGYQLFVLIFLFEMGSALLVPLAGNAKQGAWLVILIAMIGGFLLFFVYYSLFRYYPDQLLTDFVRNILGNFLGRIVAFLYILYFVYLAARVLRDFGETLLTFAYPHLPLFFANATFILVVVFTVRKGVEVMARTGEMFFVLENLLFLTFIFLIVVSGMIHLNNLKPVFEIGGAEMMRMAFTETIYFPFGEIIVFLMIFPYLNEPQQLKKIGIRGLVTGGIFLSFTMAMNVAVLGVDLTTRSQYPLLTLIQSIEIAGFLERLDVYFLLKLMIGGVIKLSIFTYAALTGTANVFNVKQPSRLAYPIGFVILMISIVIASSYSEHIQEGFDAVPIYIHLPFQVIIPMILLIIAFFKNRKRSKSSTKISS</sequence>
<feature type="transmembrane region" description="Helical" evidence="8">
    <location>
        <begin position="150"/>
        <end position="170"/>
    </location>
</feature>
<dbReference type="GO" id="GO:0016020">
    <property type="term" value="C:membrane"/>
    <property type="evidence" value="ECO:0007669"/>
    <property type="project" value="UniProtKB-SubCell"/>
</dbReference>
<dbReference type="EMBL" id="JAUCEY010000008">
    <property type="protein sequence ID" value="MDM5452336.1"/>
    <property type="molecule type" value="Genomic_DNA"/>
</dbReference>
<evidence type="ECO:0000313" key="10">
    <source>
        <dbReference type="Proteomes" id="UP001234602"/>
    </source>
</evidence>
<dbReference type="NCBIfam" id="TIGR00912">
    <property type="entry name" value="2A0309"/>
    <property type="match status" value="1"/>
</dbReference>
<protein>
    <submittedName>
        <fullName evidence="9">GerAB/ArcD/ProY family transporter</fullName>
    </submittedName>
</protein>
<reference evidence="9" key="1">
    <citation type="submission" date="2023-06" db="EMBL/GenBank/DDBJ databases">
        <title>Comparative genomics of Bacillaceae isolates and their secondary metabolite potential.</title>
        <authorList>
            <person name="Song L."/>
            <person name="Nielsen L.J."/>
            <person name="Mohite O."/>
            <person name="Xu X."/>
            <person name="Weber T."/>
            <person name="Kovacs A.T."/>
        </authorList>
    </citation>
    <scope>NUCLEOTIDE SEQUENCE</scope>
    <source>
        <strain evidence="9">D8_B_37</strain>
    </source>
</reference>
<dbReference type="RefSeq" id="WP_061464512.1">
    <property type="nucleotide sequence ID" value="NZ_CP011008.1"/>
</dbReference>
<comment type="caution">
    <text evidence="9">The sequence shown here is derived from an EMBL/GenBank/DDBJ whole genome shotgun (WGS) entry which is preliminary data.</text>
</comment>
<feature type="transmembrane region" description="Helical" evidence="8">
    <location>
        <begin position="338"/>
        <end position="358"/>
    </location>
</feature>
<dbReference type="Pfam" id="PF03845">
    <property type="entry name" value="Spore_permease"/>
    <property type="match status" value="1"/>
</dbReference>
<comment type="subcellular location">
    <subcellularLocation>
        <location evidence="1">Membrane</location>
        <topology evidence="1">Multi-pass membrane protein</topology>
    </subcellularLocation>
</comment>
<feature type="transmembrane region" description="Helical" evidence="8">
    <location>
        <begin position="12"/>
        <end position="30"/>
    </location>
</feature>
<dbReference type="AlphaFoldDB" id="A0AAW7IKY2"/>
<proteinExistence type="inferred from homology"/>
<organism evidence="9 10">
    <name type="scientific">Peribacillus simplex</name>
    <dbReference type="NCBI Taxonomy" id="1478"/>
    <lineage>
        <taxon>Bacteria</taxon>
        <taxon>Bacillati</taxon>
        <taxon>Bacillota</taxon>
        <taxon>Bacilli</taxon>
        <taxon>Bacillales</taxon>
        <taxon>Bacillaceae</taxon>
        <taxon>Peribacillus</taxon>
    </lineage>
</organism>